<dbReference type="Proteomes" id="UP000790787">
    <property type="component" value="Chromosome 10"/>
</dbReference>
<sequence>MKVWTEDFNLHDEVLKKIPLWVKLPNLPINWWSMTALSKIESALGNPIYADECTIGAIRISFARLLVETNITKPLPRQVKLQDPKGKEMEANATAMQQKKANKGRMIWVRTDKEGGNENKENDQTKESSVNQKTEPEQGKNEMQNKEAGWITVAGKSTARVTKAKQYEGQSVDENNGFQSLMIDQRNEEAGLNKMYKQKEVKEFVRINNKVVIALVEHRVKDLKANEIIKKIAPSWEWVSNARTKQKAIYGLHTIKDRKAMWEKLRQINSNHQGPWLAMGDYNAVLHYVGREYTWINNHTYSRINMGLVNTDWMMIMPSLKIQVLEPLISDHSPLKLMITQMHTKKSRPFRFLNCIADHPLFIQQVEMAWRREGKLERCK</sequence>
<dbReference type="RefSeq" id="XP_075080072.1">
    <property type="nucleotide sequence ID" value="XM_075223971.1"/>
</dbReference>
<organism evidence="1 2">
    <name type="scientific">Nicotiana tabacum</name>
    <name type="common">Common tobacco</name>
    <dbReference type="NCBI Taxonomy" id="4097"/>
    <lineage>
        <taxon>Eukaryota</taxon>
        <taxon>Viridiplantae</taxon>
        <taxon>Streptophyta</taxon>
        <taxon>Embryophyta</taxon>
        <taxon>Tracheophyta</taxon>
        <taxon>Spermatophyta</taxon>
        <taxon>Magnoliopsida</taxon>
        <taxon>eudicotyledons</taxon>
        <taxon>Gunneridae</taxon>
        <taxon>Pentapetalae</taxon>
        <taxon>asterids</taxon>
        <taxon>lamiids</taxon>
        <taxon>Solanales</taxon>
        <taxon>Solanaceae</taxon>
        <taxon>Nicotianoideae</taxon>
        <taxon>Nicotianeae</taxon>
        <taxon>Nicotiana</taxon>
    </lineage>
</organism>
<name>A0AC58S512_TOBAC</name>
<evidence type="ECO:0000313" key="1">
    <source>
        <dbReference type="Proteomes" id="UP000790787"/>
    </source>
</evidence>
<gene>
    <name evidence="2" type="primary">LOC142165409</name>
</gene>
<accession>A0AC58S512</accession>
<protein>
    <submittedName>
        <fullName evidence="2">Uncharacterized protein LOC142165409</fullName>
    </submittedName>
</protein>
<reference evidence="1" key="1">
    <citation type="journal article" date="2014" name="Nat. Commun.">
        <title>The tobacco genome sequence and its comparison with those of tomato and potato.</title>
        <authorList>
            <person name="Sierro N."/>
            <person name="Battey J.N."/>
            <person name="Ouadi S."/>
            <person name="Bakaher N."/>
            <person name="Bovet L."/>
            <person name="Willig A."/>
            <person name="Goepfert S."/>
            <person name="Peitsch M.C."/>
            <person name="Ivanov N.V."/>
        </authorList>
    </citation>
    <scope>NUCLEOTIDE SEQUENCE [LARGE SCALE GENOMIC DNA]</scope>
</reference>
<keyword evidence="1" id="KW-1185">Reference proteome</keyword>
<evidence type="ECO:0000313" key="2">
    <source>
        <dbReference type="RefSeq" id="XP_075080072.1"/>
    </source>
</evidence>
<reference evidence="2" key="2">
    <citation type="submission" date="2025-08" db="UniProtKB">
        <authorList>
            <consortium name="RefSeq"/>
        </authorList>
    </citation>
    <scope>IDENTIFICATION</scope>
    <source>
        <tissue evidence="2">Leaf</tissue>
    </source>
</reference>
<proteinExistence type="predicted"/>